<name>A0A2K3LG60_TRIPR</name>
<evidence type="ECO:0000313" key="1">
    <source>
        <dbReference type="EMBL" id="PNX77516.1"/>
    </source>
</evidence>
<evidence type="ECO:0000313" key="2">
    <source>
        <dbReference type="Proteomes" id="UP000236291"/>
    </source>
</evidence>
<accession>A0A2K3LG60</accession>
<organism evidence="1 2">
    <name type="scientific">Trifolium pratense</name>
    <name type="common">Red clover</name>
    <dbReference type="NCBI Taxonomy" id="57577"/>
    <lineage>
        <taxon>Eukaryota</taxon>
        <taxon>Viridiplantae</taxon>
        <taxon>Streptophyta</taxon>
        <taxon>Embryophyta</taxon>
        <taxon>Tracheophyta</taxon>
        <taxon>Spermatophyta</taxon>
        <taxon>Magnoliopsida</taxon>
        <taxon>eudicotyledons</taxon>
        <taxon>Gunneridae</taxon>
        <taxon>Pentapetalae</taxon>
        <taxon>rosids</taxon>
        <taxon>fabids</taxon>
        <taxon>Fabales</taxon>
        <taxon>Fabaceae</taxon>
        <taxon>Papilionoideae</taxon>
        <taxon>50 kb inversion clade</taxon>
        <taxon>NPAAA clade</taxon>
        <taxon>Hologalegina</taxon>
        <taxon>IRL clade</taxon>
        <taxon>Trifolieae</taxon>
        <taxon>Trifolium</taxon>
    </lineage>
</organism>
<dbReference type="PANTHER" id="PTHR34023:SF5">
    <property type="entry name" value="RNASE H TYPE-1 DOMAIN-CONTAINING PROTEIN"/>
    <property type="match status" value="1"/>
</dbReference>
<gene>
    <name evidence="1" type="ORF">L195_g033484</name>
</gene>
<dbReference type="EMBL" id="ASHM01032492">
    <property type="protein sequence ID" value="PNX77516.1"/>
    <property type="molecule type" value="Genomic_DNA"/>
</dbReference>
<proteinExistence type="predicted"/>
<dbReference type="PANTHER" id="PTHR34023">
    <property type="entry name" value="RNASE H DOMAIN-CONTAINING PROTEIN"/>
    <property type="match status" value="1"/>
</dbReference>
<dbReference type="AlphaFoldDB" id="A0A2K3LG60"/>
<sequence length="113" mass="12431">MVAWSKHTKGTICLNVDGSLLSTINTVGYSRLMRNNNDDFILGFYGVATVQRILFAELMELVDKDWDVVVEHTLREGNVCADVLVKMGALFGLPLVKITTPPSDLSMPFVADA</sequence>
<dbReference type="Proteomes" id="UP000236291">
    <property type="component" value="Unassembled WGS sequence"/>
</dbReference>
<comment type="caution">
    <text evidence="1">The sequence shown here is derived from an EMBL/GenBank/DDBJ whole genome shotgun (WGS) entry which is preliminary data.</text>
</comment>
<reference evidence="1 2" key="1">
    <citation type="journal article" date="2014" name="Am. J. Bot.">
        <title>Genome assembly and annotation for red clover (Trifolium pratense; Fabaceae).</title>
        <authorList>
            <person name="Istvanek J."/>
            <person name="Jaros M."/>
            <person name="Krenek A."/>
            <person name="Repkova J."/>
        </authorList>
    </citation>
    <scope>NUCLEOTIDE SEQUENCE [LARGE SCALE GENOMIC DNA]</scope>
    <source>
        <strain evidence="2">cv. Tatra</strain>
        <tissue evidence="1">Young leaves</tissue>
    </source>
</reference>
<protein>
    <submittedName>
        <fullName evidence="1">Uncharacterized protein</fullName>
    </submittedName>
</protein>
<reference evidence="1 2" key="2">
    <citation type="journal article" date="2017" name="Front. Plant Sci.">
        <title>Gene Classification and Mining of Molecular Markers Useful in Red Clover (Trifolium pratense) Breeding.</title>
        <authorList>
            <person name="Istvanek J."/>
            <person name="Dluhosova J."/>
            <person name="Dluhos P."/>
            <person name="Patkova L."/>
            <person name="Nedelnik J."/>
            <person name="Repkova J."/>
        </authorList>
    </citation>
    <scope>NUCLEOTIDE SEQUENCE [LARGE SCALE GENOMIC DNA]</scope>
    <source>
        <strain evidence="2">cv. Tatra</strain>
        <tissue evidence="1">Young leaves</tissue>
    </source>
</reference>